<dbReference type="CTD" id="9002"/>
<evidence type="ECO:0000256" key="4">
    <source>
        <dbReference type="ARBA" id="ARBA00022989"/>
    </source>
</evidence>
<dbReference type="GO" id="GO:0007200">
    <property type="term" value="P:phospholipase C-activating G protein-coupled receptor signaling pathway"/>
    <property type="evidence" value="ECO:0007669"/>
    <property type="project" value="TreeGrafter"/>
</dbReference>
<accession>A0A6I9YGC0</accession>
<dbReference type="PRINTS" id="PR00237">
    <property type="entry name" value="GPCRRHODOPSN"/>
</dbReference>
<dbReference type="GO" id="GO:0015057">
    <property type="term" value="F:thrombin-activated receptor activity"/>
    <property type="evidence" value="ECO:0007669"/>
    <property type="project" value="InterPro"/>
</dbReference>
<organism evidence="15 16">
    <name type="scientific">Thamnophis sirtalis</name>
    <dbReference type="NCBI Taxonomy" id="35019"/>
    <lineage>
        <taxon>Eukaryota</taxon>
        <taxon>Metazoa</taxon>
        <taxon>Chordata</taxon>
        <taxon>Craniata</taxon>
        <taxon>Vertebrata</taxon>
        <taxon>Euteleostomi</taxon>
        <taxon>Lepidosauria</taxon>
        <taxon>Squamata</taxon>
        <taxon>Bifurcata</taxon>
        <taxon>Unidentata</taxon>
        <taxon>Episquamata</taxon>
        <taxon>Toxicofera</taxon>
        <taxon>Serpentes</taxon>
        <taxon>Colubroidea</taxon>
        <taxon>Colubridae</taxon>
        <taxon>Natricinae</taxon>
        <taxon>Thamnophis</taxon>
    </lineage>
</organism>
<evidence type="ECO:0000256" key="2">
    <source>
        <dbReference type="ARBA" id="ARBA00022475"/>
    </source>
</evidence>
<feature type="transmembrane region" description="Helical" evidence="13">
    <location>
        <begin position="344"/>
        <end position="368"/>
    </location>
</feature>
<dbReference type="RefSeq" id="XP_013923044.1">
    <property type="nucleotide sequence ID" value="XM_014067569.1"/>
</dbReference>
<evidence type="ECO:0000259" key="14">
    <source>
        <dbReference type="PROSITE" id="PS50262"/>
    </source>
</evidence>
<dbReference type="AlphaFoldDB" id="A0A6I9YGC0"/>
<dbReference type="Pfam" id="PF00001">
    <property type="entry name" value="7tm_1"/>
    <property type="match status" value="1"/>
</dbReference>
<dbReference type="PRINTS" id="PR01430">
    <property type="entry name" value="PROTEASEAR4"/>
</dbReference>
<evidence type="ECO:0000313" key="16">
    <source>
        <dbReference type="RefSeq" id="XP_013923044.1"/>
    </source>
</evidence>
<dbReference type="InterPro" id="IPR017452">
    <property type="entry name" value="GPCR_Rhodpsn_7TM"/>
</dbReference>
<feature type="transmembrane region" description="Helical" evidence="13">
    <location>
        <begin position="139"/>
        <end position="163"/>
    </location>
</feature>
<keyword evidence="6 13" id="KW-0472">Membrane</keyword>
<dbReference type="InterPro" id="IPR003912">
    <property type="entry name" value="Protea_act_rcpt"/>
</dbReference>
<reference evidence="16" key="1">
    <citation type="submission" date="2025-08" db="UniProtKB">
        <authorList>
            <consortium name="RefSeq"/>
        </authorList>
    </citation>
    <scope>IDENTIFICATION</scope>
    <source>
        <tissue evidence="16">Skeletal muscle</tissue>
    </source>
</reference>
<name>A0A6I9YGC0_9SAUR</name>
<feature type="transmembrane region" description="Helical" evidence="13">
    <location>
        <begin position="266"/>
        <end position="297"/>
    </location>
</feature>
<dbReference type="GO" id="GO:0005886">
    <property type="term" value="C:plasma membrane"/>
    <property type="evidence" value="ECO:0007669"/>
    <property type="project" value="UniProtKB-SubCell"/>
</dbReference>
<dbReference type="GO" id="GO:0035025">
    <property type="term" value="P:positive regulation of Rho protein signal transduction"/>
    <property type="evidence" value="ECO:0007669"/>
    <property type="project" value="TreeGrafter"/>
</dbReference>
<evidence type="ECO:0000256" key="13">
    <source>
        <dbReference type="SAM" id="Phobius"/>
    </source>
</evidence>
<dbReference type="OrthoDB" id="8716763at2759"/>
<keyword evidence="7 11" id="KW-1015">Disulfide bond</keyword>
<keyword evidence="15" id="KW-1185">Reference proteome</keyword>
<dbReference type="PROSITE" id="PS00237">
    <property type="entry name" value="G_PROTEIN_RECEP_F1_1"/>
    <property type="match status" value="1"/>
</dbReference>
<dbReference type="Gene3D" id="1.20.1070.10">
    <property type="entry name" value="Rhodopsin 7-helix transmembrane proteins"/>
    <property type="match status" value="1"/>
</dbReference>
<dbReference type="PRINTS" id="PR01428">
    <property type="entry name" value="PROTEASEAR"/>
</dbReference>
<evidence type="ECO:0000313" key="15">
    <source>
        <dbReference type="Proteomes" id="UP000504617"/>
    </source>
</evidence>
<keyword evidence="3 12" id="KW-0812">Transmembrane</keyword>
<evidence type="ECO:0000256" key="5">
    <source>
        <dbReference type="ARBA" id="ARBA00023040"/>
    </source>
</evidence>
<dbReference type="FunFam" id="1.20.1070.10:FF:000040">
    <property type="entry name" value="Coagulation factor 2 (thrombin) receptor"/>
    <property type="match status" value="1"/>
</dbReference>
<evidence type="ECO:0000256" key="9">
    <source>
        <dbReference type="ARBA" id="ARBA00023180"/>
    </source>
</evidence>
<dbReference type="InterPro" id="IPR000276">
    <property type="entry name" value="GPCR_Rhodpsn"/>
</dbReference>
<comment type="subcellular location">
    <subcellularLocation>
        <location evidence="1">Cell membrane</location>
        <topology evidence="1">Multi-pass membrane protein</topology>
    </subcellularLocation>
</comment>
<dbReference type="GeneID" id="106549823"/>
<feature type="disulfide bond" evidence="11">
    <location>
        <begin position="174"/>
        <end position="253"/>
    </location>
</feature>
<gene>
    <name evidence="16" type="primary">F2RL3</name>
</gene>
<keyword evidence="10 12" id="KW-0807">Transducer</keyword>
<dbReference type="PROSITE" id="PS50262">
    <property type="entry name" value="G_PROTEIN_RECEP_F1_2"/>
    <property type="match status" value="1"/>
</dbReference>
<proteinExistence type="inferred from homology"/>
<keyword evidence="2" id="KW-1003">Cell membrane</keyword>
<evidence type="ECO:0000256" key="11">
    <source>
        <dbReference type="PIRSR" id="PIRSR603912-52"/>
    </source>
</evidence>
<comment type="similarity">
    <text evidence="12">Belongs to the G-protein coupled receptor 1 family.</text>
</comment>
<feature type="transmembrane region" description="Helical" evidence="13">
    <location>
        <begin position="216"/>
        <end position="238"/>
    </location>
</feature>
<evidence type="ECO:0000256" key="6">
    <source>
        <dbReference type="ARBA" id="ARBA00023136"/>
    </source>
</evidence>
<keyword evidence="5 12" id="KW-0297">G-protein coupled receptor</keyword>
<feature type="transmembrane region" description="Helical" evidence="13">
    <location>
        <begin position="175"/>
        <end position="195"/>
    </location>
</feature>
<evidence type="ECO:0000256" key="1">
    <source>
        <dbReference type="ARBA" id="ARBA00004651"/>
    </source>
</evidence>
<keyword evidence="4 13" id="KW-1133">Transmembrane helix</keyword>
<evidence type="ECO:0000256" key="12">
    <source>
        <dbReference type="RuleBase" id="RU000688"/>
    </source>
</evidence>
<evidence type="ECO:0000256" key="3">
    <source>
        <dbReference type="ARBA" id="ARBA00022692"/>
    </source>
</evidence>
<dbReference type="PANTHER" id="PTHR24232:SF22">
    <property type="entry name" value="PROTEINASE-ACTIVATED RECEPTOR 4"/>
    <property type="match status" value="1"/>
</dbReference>
<dbReference type="PANTHER" id="PTHR24232">
    <property type="entry name" value="G-PROTEIN COUPLED RECEPTOR"/>
    <property type="match status" value="1"/>
</dbReference>
<dbReference type="Proteomes" id="UP000504617">
    <property type="component" value="Unplaced"/>
</dbReference>
<evidence type="ECO:0000256" key="10">
    <source>
        <dbReference type="ARBA" id="ARBA00023224"/>
    </source>
</evidence>
<keyword evidence="8 12" id="KW-0675">Receptor</keyword>
<evidence type="ECO:0000256" key="8">
    <source>
        <dbReference type="ARBA" id="ARBA00023170"/>
    </source>
</evidence>
<evidence type="ECO:0000256" key="7">
    <source>
        <dbReference type="ARBA" id="ARBA00023157"/>
    </source>
</evidence>
<sequence length="410" mass="45996">MLPDSSPHSETLLLTTHRMSLGDTGTRGYFLPLLLVCCWKVSTAGVADYDDYSVNGTDESQGEPQNGLCPRSIPGETITENNTTFLRISKDSHGLLNGTLTVVVLPSFYTLIFLIGLPANALALWVLTTRVEKLPSTIFLINLATADLLLCLLLPLKISYYFLGNHWPFGEAMCRFTTMAFYGNMYCSIILLACISMDRYLAVAHPFFARSFRSNAFAMGTCAVVWVVAVLFTLPLTVSRQSFPLYKTEQTLCHDVQPWEEEEHRYYYYFIILIACGFLTPLLIMVFSCGVTLRVLLGSGEKYALAAKLTALMLISVVAFYSPSHILLFLHYSHSCLRRDGMVYVAYMGSLALSTCNSCVDPFIYYYVSEEFRLNVKRGLFGHRKDSAVSMKTSKETLPSKNFHHFHCPG</sequence>
<feature type="transmembrane region" description="Helical" evidence="13">
    <location>
        <begin position="309"/>
        <end position="332"/>
    </location>
</feature>
<feature type="transmembrane region" description="Helical" evidence="13">
    <location>
        <begin position="108"/>
        <end position="127"/>
    </location>
</feature>
<dbReference type="SUPFAM" id="SSF81321">
    <property type="entry name" value="Family A G protein-coupled receptor-like"/>
    <property type="match status" value="1"/>
</dbReference>
<keyword evidence="9" id="KW-0325">Glycoprotein</keyword>
<protein>
    <submittedName>
        <fullName evidence="16">Proteinase-activated receptor 4</fullName>
    </submittedName>
</protein>
<dbReference type="KEGG" id="tsr:106549823"/>
<dbReference type="GO" id="GO:0007596">
    <property type="term" value="P:blood coagulation"/>
    <property type="evidence" value="ECO:0007669"/>
    <property type="project" value="InterPro"/>
</dbReference>
<dbReference type="InterPro" id="IPR003944">
    <property type="entry name" value="Prot_act_rcpt_4"/>
</dbReference>
<feature type="domain" description="G-protein coupled receptors family 1 profile" evidence="14">
    <location>
        <begin position="119"/>
        <end position="365"/>
    </location>
</feature>